<gene>
    <name evidence="1" type="ORF">D2S45_08650</name>
</gene>
<proteinExistence type="predicted"/>
<dbReference type="RefSeq" id="WP_124140036.1">
    <property type="nucleotide sequence ID" value="NZ_QXEM01000014.1"/>
</dbReference>
<evidence type="ECO:0000313" key="2">
    <source>
        <dbReference type="Proteomes" id="UP000283868"/>
    </source>
</evidence>
<sequence>MKWLCSRYACEKYLHDCSLLIVGMEEGEKAQTSVIEKGRYFSSEVLNNLWAGEILCIFIKVIMCY</sequence>
<dbReference type="AlphaFoldDB" id="A0A3R8ITW6"/>
<accession>A0A3R8ITW6</accession>
<dbReference type="EMBL" id="QXEN01000014">
    <property type="protein sequence ID" value="RRF86905.1"/>
    <property type="molecule type" value="Genomic_DNA"/>
</dbReference>
<dbReference type="Proteomes" id="UP000283868">
    <property type="component" value="Unassembled WGS sequence"/>
</dbReference>
<organism evidence="1 2">
    <name type="scientific">Prevotella intermedia</name>
    <dbReference type="NCBI Taxonomy" id="28131"/>
    <lineage>
        <taxon>Bacteria</taxon>
        <taxon>Pseudomonadati</taxon>
        <taxon>Bacteroidota</taxon>
        <taxon>Bacteroidia</taxon>
        <taxon>Bacteroidales</taxon>
        <taxon>Prevotellaceae</taxon>
        <taxon>Prevotella</taxon>
    </lineage>
</organism>
<comment type="caution">
    <text evidence="1">The sequence shown here is derived from an EMBL/GenBank/DDBJ whole genome shotgun (WGS) entry which is preliminary data.</text>
</comment>
<evidence type="ECO:0000313" key="1">
    <source>
        <dbReference type="EMBL" id="RRF86905.1"/>
    </source>
</evidence>
<protein>
    <submittedName>
        <fullName evidence="1">Uncharacterized protein</fullName>
    </submittedName>
</protein>
<reference evidence="1 2" key="1">
    <citation type="submission" date="2018-08" db="EMBL/GenBank/DDBJ databases">
        <title>Comparative analysis of Prevotella intermedia strains.</title>
        <authorList>
            <person name="Moon J.-H."/>
            <person name="Lee J.-H."/>
        </authorList>
    </citation>
    <scope>NUCLEOTIDE SEQUENCE [LARGE SCALE GENOMIC DNA]</scope>
    <source>
        <strain evidence="1 2">ATCC 15033</strain>
    </source>
</reference>
<keyword evidence="2" id="KW-1185">Reference proteome</keyword>
<name>A0A3R8ITW6_PREIN</name>